<dbReference type="InterPro" id="IPR023997">
    <property type="entry name" value="TonB-dep_OMP_SusC/RagA_CS"/>
</dbReference>
<dbReference type="InterPro" id="IPR039426">
    <property type="entry name" value="TonB-dep_rcpt-like"/>
</dbReference>
<name>A0A0F5JF84_9BACT</name>
<feature type="domain" description="TonB-dependent receptor plug" evidence="3">
    <location>
        <begin position="153"/>
        <end position="263"/>
    </location>
</feature>
<dbReference type="STRING" id="927665.HMPREF1535_02085"/>
<dbReference type="AlphaFoldDB" id="A0A0F5JF84"/>
<keyword evidence="1 2" id="KW-0472">Membrane</keyword>
<keyword evidence="1 2" id="KW-0812">Transmembrane</keyword>
<evidence type="ECO:0000313" key="4">
    <source>
        <dbReference type="EMBL" id="KKB56112.1"/>
    </source>
</evidence>
<dbReference type="InterPro" id="IPR023996">
    <property type="entry name" value="TonB-dep_OMP_SusC/RagA"/>
</dbReference>
<evidence type="ECO:0000256" key="1">
    <source>
        <dbReference type="PROSITE-ProRule" id="PRU01360"/>
    </source>
</evidence>
<dbReference type="InterPro" id="IPR037066">
    <property type="entry name" value="Plug_dom_sf"/>
</dbReference>
<evidence type="ECO:0000313" key="5">
    <source>
        <dbReference type="Proteomes" id="UP000033047"/>
    </source>
</evidence>
<dbReference type="SUPFAM" id="SSF56935">
    <property type="entry name" value="Porins"/>
    <property type="match status" value="1"/>
</dbReference>
<dbReference type="InterPro" id="IPR008969">
    <property type="entry name" value="CarboxyPept-like_regulatory"/>
</dbReference>
<dbReference type="Proteomes" id="UP000033047">
    <property type="component" value="Unassembled WGS sequence"/>
</dbReference>
<comment type="caution">
    <text evidence="4">The sequence shown here is derived from an EMBL/GenBank/DDBJ whole genome shotgun (WGS) entry which is preliminary data.</text>
</comment>
<reference evidence="4 5" key="1">
    <citation type="submission" date="2013-04" db="EMBL/GenBank/DDBJ databases">
        <title>The Genome Sequence of Parabacteroides goldsteinii DSM 19448.</title>
        <authorList>
            <consortium name="The Broad Institute Genomics Platform"/>
            <person name="Earl A."/>
            <person name="Ward D."/>
            <person name="Feldgarden M."/>
            <person name="Gevers D."/>
            <person name="Martens E."/>
            <person name="Sakamoto M."/>
            <person name="Benno Y."/>
            <person name="Song Y."/>
            <person name="Liu C."/>
            <person name="Lee J."/>
            <person name="Bolanos M."/>
            <person name="Vaisanen M.L."/>
            <person name="Finegold S.M."/>
            <person name="Walker B."/>
            <person name="Young S."/>
            <person name="Zeng Q."/>
            <person name="Gargeya S."/>
            <person name="Fitzgerald M."/>
            <person name="Haas B."/>
            <person name="Abouelleil A."/>
            <person name="Allen A.W."/>
            <person name="Alvarado L."/>
            <person name="Arachchi H.M."/>
            <person name="Berlin A.M."/>
            <person name="Chapman S.B."/>
            <person name="Gainer-Dewar J."/>
            <person name="Goldberg J."/>
            <person name="Griggs A."/>
            <person name="Gujja S."/>
            <person name="Hansen M."/>
            <person name="Howarth C."/>
            <person name="Imamovic A."/>
            <person name="Ireland A."/>
            <person name="Larimer J."/>
            <person name="McCowan C."/>
            <person name="Murphy C."/>
            <person name="Pearson M."/>
            <person name="Poon T.W."/>
            <person name="Priest M."/>
            <person name="Roberts A."/>
            <person name="Saif S."/>
            <person name="Shea T."/>
            <person name="Sisk P."/>
            <person name="Sykes S."/>
            <person name="Wortman J."/>
            <person name="Nusbaum C."/>
            <person name="Birren B."/>
        </authorList>
    </citation>
    <scope>NUCLEOTIDE SEQUENCE [LARGE SCALE GENOMIC DNA]</scope>
    <source>
        <strain evidence="4 5">DSM 19448</strain>
    </source>
</reference>
<dbReference type="GO" id="GO:0009279">
    <property type="term" value="C:cell outer membrane"/>
    <property type="evidence" value="ECO:0007669"/>
    <property type="project" value="UniProtKB-SubCell"/>
</dbReference>
<organism evidence="4 5">
    <name type="scientific">Parabacteroides goldsteinii DSM 19448 = WAL 12034</name>
    <dbReference type="NCBI Taxonomy" id="927665"/>
    <lineage>
        <taxon>Bacteria</taxon>
        <taxon>Pseudomonadati</taxon>
        <taxon>Bacteroidota</taxon>
        <taxon>Bacteroidia</taxon>
        <taxon>Bacteroidales</taxon>
        <taxon>Tannerellaceae</taxon>
        <taxon>Parabacteroides</taxon>
    </lineage>
</organism>
<dbReference type="NCBIfam" id="TIGR04057">
    <property type="entry name" value="SusC_RagA_signa"/>
    <property type="match status" value="1"/>
</dbReference>
<feature type="transmembrane region" description="Helical" evidence="2">
    <location>
        <begin position="26"/>
        <end position="43"/>
    </location>
</feature>
<dbReference type="Pfam" id="PF13715">
    <property type="entry name" value="CarbopepD_reg_2"/>
    <property type="match status" value="1"/>
</dbReference>
<dbReference type="HOGENOM" id="CLU_004317_1_0_10"/>
<dbReference type="InterPro" id="IPR012910">
    <property type="entry name" value="Plug_dom"/>
</dbReference>
<keyword evidence="2" id="KW-1133">Transmembrane helix</keyword>
<dbReference type="FunFam" id="2.170.130.10:FF:000003">
    <property type="entry name" value="SusC/RagA family TonB-linked outer membrane protein"/>
    <property type="match status" value="1"/>
</dbReference>
<evidence type="ECO:0000256" key="2">
    <source>
        <dbReference type="SAM" id="Phobius"/>
    </source>
</evidence>
<sequence>MIRLRKRCSGQCCQPQKIQSTKPGKYSYGWILPAFLLTVVGLPCRNLRAEVFPVVAKVQQSSKFKGKISDTGGDPLPGATVQIKGSTKGVIADMDGNFEFDDCLLNSTLVVSYIGMETKEIKYTGQKFLNIVMEAKTDELEEVTVVAFAKQKKESVVSAITTVKPTELKIPSSNLTTAFAGRVAGLISYQTSGEPGQDNASFFIRGITTFGAEAKKDPLILIDGIELSTDDLARLNTDDIASFSIMKDATATALYGARGANGVISVTTKEGREGKVTINARVENSFSSPTKKISQTDPVTYMRMQNEAIKTRDPLGLALYSEEKITMTERGLYPNIFPTTDWYDTMFNDVISNQRANLSLSGGGTVARYYVAANVSKDNGNMKVDKRNNFNSNISLMKYSIRSNININLTKTTELVLRMSGTFDEYTGPIGGGSFMYKEVMMANPVLFKPYYEPDEQYAYSKHILFGNYGAGNYVNPYAQALKGYNDYSKNTMLVQFEGKQKLDMLTEGLAIRAKINIDRYSEYSVDRAYSPFFYNISSYNLQNNTYKLNRLNPATGTEWINYNPGNRYVNTNFYLEGAAEYTRNFDKHGVNALLVYTMQSKKTGIADNLQLSLPGRNMGLAGRAAYNYDGRYFGEFVFGYNGSERFSKNNRWGFFPSVAGGWMLSKESFFEPLTTVFDQFKFKASYGLTGQDQIGDGNDRFYYLSQVTLNSSDRNVNWGTQLNYNPGGIIVDRYANDEIGWEKSYKLNVGAEMRTVFGLSANVEYFTERRENILLNRIIPNTMGIIPDVKANLGKAKGKGVDMELNYEKSFNKDLWITGRGTFTYATSEAVEWEEPDYSETPWLSKVGKSLGQTWGYIAERLFVDEEEVKNSPTQFGEYMAGDIKYRDVNGDGKISELDKVPIGYPTTPEINYGFGLSVGYKGLDASFFFQGSGRQSFWLDLKKITPFLDGDAGENGEDGLLGQNAVLDVIANSYWSENNRNPYAFWPRLANQSVENNNQTSTWFMQDATFLRLKSVEIGYTVPKNLVKKFKVQNLRFYVSGTNLLCWSKFKLWDPEMAGNGLGYPVQRVINVGLNLGF</sequence>
<dbReference type="RefSeq" id="WP_046146496.1">
    <property type="nucleotide sequence ID" value="NZ_KQ033912.1"/>
</dbReference>
<dbReference type="Gene3D" id="2.170.130.10">
    <property type="entry name" value="TonB-dependent receptor, plug domain"/>
    <property type="match status" value="1"/>
</dbReference>
<keyword evidence="1" id="KW-1134">Transmembrane beta strand</keyword>
<dbReference type="EMBL" id="AQHV01000011">
    <property type="protein sequence ID" value="KKB56112.1"/>
    <property type="molecule type" value="Genomic_DNA"/>
</dbReference>
<comment type="similarity">
    <text evidence="1">Belongs to the TonB-dependent receptor family.</text>
</comment>
<dbReference type="SUPFAM" id="SSF49464">
    <property type="entry name" value="Carboxypeptidase regulatory domain-like"/>
    <property type="match status" value="1"/>
</dbReference>
<dbReference type="PATRIC" id="fig|927665.4.peg.2138"/>
<gene>
    <name evidence="4" type="ORF">HMPREF1535_02085</name>
</gene>
<protein>
    <submittedName>
        <fullName evidence="4">SusC/RagA family TonB-linked outer membrane protein</fullName>
    </submittedName>
</protein>
<keyword evidence="1" id="KW-0998">Cell outer membrane</keyword>
<dbReference type="NCBIfam" id="TIGR04056">
    <property type="entry name" value="OMP_RagA_SusC"/>
    <property type="match status" value="1"/>
</dbReference>
<dbReference type="PROSITE" id="PS52016">
    <property type="entry name" value="TONB_DEPENDENT_REC_3"/>
    <property type="match status" value="1"/>
</dbReference>
<proteinExistence type="inferred from homology"/>
<accession>A0A0F5JF84</accession>
<evidence type="ECO:0000259" key="3">
    <source>
        <dbReference type="Pfam" id="PF07715"/>
    </source>
</evidence>
<comment type="subcellular location">
    <subcellularLocation>
        <location evidence="1">Cell outer membrane</location>
        <topology evidence="1">Multi-pass membrane protein</topology>
    </subcellularLocation>
</comment>
<keyword evidence="1" id="KW-0813">Transport</keyword>
<dbReference type="Gene3D" id="2.60.40.1120">
    <property type="entry name" value="Carboxypeptidase-like, regulatory domain"/>
    <property type="match status" value="1"/>
</dbReference>
<dbReference type="Pfam" id="PF07715">
    <property type="entry name" value="Plug"/>
    <property type="match status" value="1"/>
</dbReference>